<dbReference type="InterPro" id="IPR017921">
    <property type="entry name" value="Znf_CTCHY"/>
</dbReference>
<proteinExistence type="predicted"/>
<dbReference type="STRING" id="79200.A0A161ZTE0"/>
<dbReference type="PROSITE" id="PS50089">
    <property type="entry name" value="ZF_RING_2"/>
    <property type="match status" value="1"/>
</dbReference>
<dbReference type="GO" id="GO:0061630">
    <property type="term" value="F:ubiquitin protein ligase activity"/>
    <property type="evidence" value="ECO:0007669"/>
    <property type="project" value="TreeGrafter"/>
</dbReference>
<evidence type="ECO:0000313" key="11">
    <source>
        <dbReference type="Proteomes" id="UP000077755"/>
    </source>
</evidence>
<evidence type="ECO:0000256" key="1">
    <source>
        <dbReference type="ARBA" id="ARBA00022598"/>
    </source>
</evidence>
<keyword evidence="3 5" id="KW-0863">Zinc-finger</keyword>
<dbReference type="SUPFAM" id="SSF161245">
    <property type="entry name" value="Zinc hairpin stack"/>
    <property type="match status" value="1"/>
</dbReference>
<dbReference type="CDD" id="cd16464">
    <property type="entry name" value="RING-H2_Pirh2-like"/>
    <property type="match status" value="1"/>
</dbReference>
<dbReference type="CDD" id="cd12108">
    <property type="entry name" value="Hr-like"/>
    <property type="match status" value="2"/>
</dbReference>
<evidence type="ECO:0000259" key="6">
    <source>
        <dbReference type="PROSITE" id="PS50089"/>
    </source>
</evidence>
<dbReference type="SMART" id="SM00184">
    <property type="entry name" value="RING"/>
    <property type="match status" value="1"/>
</dbReference>
<evidence type="ECO:0000256" key="3">
    <source>
        <dbReference type="ARBA" id="ARBA00022771"/>
    </source>
</evidence>
<dbReference type="Pfam" id="PF05495">
    <property type="entry name" value="zf-CHY"/>
    <property type="match status" value="1"/>
</dbReference>
<keyword evidence="11" id="KW-1185">Reference proteome</keyword>
<dbReference type="GO" id="GO:0006511">
    <property type="term" value="P:ubiquitin-dependent protein catabolic process"/>
    <property type="evidence" value="ECO:0007669"/>
    <property type="project" value="TreeGrafter"/>
</dbReference>
<evidence type="ECO:0000259" key="8">
    <source>
        <dbReference type="PROSITE" id="PS51270"/>
    </source>
</evidence>
<dbReference type="InterPro" id="IPR001841">
    <property type="entry name" value="Znf_RING"/>
</dbReference>
<evidence type="ECO:0000313" key="9">
    <source>
        <dbReference type="EMBL" id="KZM91092.1"/>
    </source>
</evidence>
<dbReference type="Gramene" id="KZM91092">
    <property type="protein sequence ID" value="KZM91092"/>
    <property type="gene ID" value="DCAR_021543"/>
</dbReference>
<organism evidence="9">
    <name type="scientific">Daucus carota subsp. sativus</name>
    <name type="common">Carrot</name>
    <dbReference type="NCBI Taxonomy" id="79200"/>
    <lineage>
        <taxon>Eukaryota</taxon>
        <taxon>Viridiplantae</taxon>
        <taxon>Streptophyta</taxon>
        <taxon>Embryophyta</taxon>
        <taxon>Tracheophyta</taxon>
        <taxon>Spermatophyta</taxon>
        <taxon>Magnoliopsida</taxon>
        <taxon>eudicotyledons</taxon>
        <taxon>Gunneridae</taxon>
        <taxon>Pentapetalae</taxon>
        <taxon>asterids</taxon>
        <taxon>campanulids</taxon>
        <taxon>Apiales</taxon>
        <taxon>Apiaceae</taxon>
        <taxon>Apioideae</taxon>
        <taxon>Scandiceae</taxon>
        <taxon>Daucinae</taxon>
        <taxon>Daucus</taxon>
        <taxon>Daucus sect. Daucus</taxon>
    </lineage>
</organism>
<evidence type="ECO:0000256" key="2">
    <source>
        <dbReference type="ARBA" id="ARBA00022723"/>
    </source>
</evidence>
<sequence length="1262" mass="144678">MAGEEASGVAEEEEEEPPAALMEGNIVGLVDAPILLLLCFHKALRVEFTELRRMAVEAAERGGFDDGLVIDIRQRFEFLRLFYKYHSAAEDEVIFMALDKLVKNVVNAYSLEHASIDDLFDSVFHCLDVLINDRHQISSTPFQELVFRIGAIQTTIFQHMLKEEEQVFPLLMQQFSSEKQAAYIWQFMCSIPVTLLEDFLPWIISILSSREQIEFIHCIENVAPKEKLLQELVHSWIGGKKQKSDSGALGVQFRKGLGNYKDIHKMYTSEVNFAENQQLAEVFALQTGGKNPVDGIHLWHNAITKDLQVILLELYQMRSFNSFSDLASLVVQLNFMADTLIFYSNALNKIFYPVWNELPKDFTLPEYAQFLDERKIEGLQNLLSYKAHHSIPLKNYVEKLCGELELFLSWIDEHLTLLHKQVFPFIGMNCSHSMQQWLLYTSLKMMPLGLAKCMITWFAAHLSEEESKSILSMNLEDSVANKPLAAILCEWVRTSYSGKISTEKFKKDLQKFFNSRCSFLSEQIKEEAKLSRLQLDMQHYNRSNSLLLENNSAITSDMHTSASASESTRNYDTSYSSGMNLHVLLPQTLNIPSQISCRSSASNSAPTISCLKSTPMDHILVIHKALMKDLDYLVLASSKLSDNVAFLTDFHHRLRCVKLMYQIHSASEDDIAFPALEAKVDFKNISQSYTIDHKLEVEHFIKVSSIFDEISRFLVSLPNDGIGTPGHREPSYKQLCVKLHDMCISMHKVLSDHIHHEEIELLPLFREHFSIQEQEKIIGCMLGRIKAESLQEIIPWLMSSLETEDQQSMMSLWRKVTENTKFDEWLGEWWEEGKVLNMAKVAEKSSSLPWLTIDELDIVSKYLVKGRLAEKHASHCKISIENSQNKIGLSGNLVVDNKDEILNEHQHKEKPLKCADITCEVGNNRDDEKTDFSGLADEKGKVLPIYEKFGHEKDLRMSQEELDAAIRCVTRDPDLNLQKKSYIIQCLLTSRWIAAQKRLQSETEPTEEKVPGQHPSYQDPQKQTYGCRHYKRNCKLVSSCCDTLYTCRKCHDEVADHSMDRKRTTKMMCMRCLIIQTIGPTCSTPSCNKLSMASYYCKICKLFDDERQIFHCPYCNLCRLGKGLGIDFFHCMVCNACMHPSLTVHTCRAKCFEDFCPICHEFIFTSSAPIKSLRCGHLMHSACFRAYTCSHYICPICSKSLGDMKMYFEMLDACLADEKIQEEHAGQTQAILCNDCEKRGSASFHWFYHKCPHCGSYNTRLL</sequence>
<feature type="domain" description="CHY-type" evidence="7">
    <location>
        <begin position="1020"/>
        <end position="1089"/>
    </location>
</feature>
<evidence type="ECO:0000259" key="7">
    <source>
        <dbReference type="PROSITE" id="PS51266"/>
    </source>
</evidence>
<dbReference type="FunFam" id="3.30.40.10:FF:000208">
    <property type="entry name" value="Zinc finger protein-related isoform 1"/>
    <property type="match status" value="1"/>
</dbReference>
<dbReference type="PROSITE" id="PS51266">
    <property type="entry name" value="ZF_CHY"/>
    <property type="match status" value="1"/>
</dbReference>
<dbReference type="Gene3D" id="2.20.28.10">
    <property type="match status" value="1"/>
</dbReference>
<accession>A0A161ZTE0</accession>
<evidence type="ECO:0000256" key="4">
    <source>
        <dbReference type="ARBA" id="ARBA00022833"/>
    </source>
</evidence>
<dbReference type="GO" id="GO:0006879">
    <property type="term" value="P:intracellular iron ion homeostasis"/>
    <property type="evidence" value="ECO:0007669"/>
    <property type="project" value="UniProtKB-ARBA"/>
</dbReference>
<dbReference type="InterPro" id="IPR037274">
    <property type="entry name" value="Znf_CHY_sf"/>
</dbReference>
<dbReference type="PANTHER" id="PTHR21319">
    <property type="entry name" value="RING FINGER AND CHY ZINC FINGER DOMAIN-CONTAINING PROTEIN 1"/>
    <property type="match status" value="1"/>
</dbReference>
<dbReference type="GO" id="GO:0005634">
    <property type="term" value="C:nucleus"/>
    <property type="evidence" value="ECO:0007669"/>
    <property type="project" value="TreeGrafter"/>
</dbReference>
<dbReference type="Proteomes" id="UP000077755">
    <property type="component" value="Chromosome 6"/>
</dbReference>
<feature type="domain" description="CTCHY-type" evidence="8">
    <location>
        <begin position="1092"/>
        <end position="1155"/>
    </location>
</feature>
<feature type="domain" description="RING-type" evidence="6">
    <location>
        <begin position="1156"/>
        <end position="1198"/>
    </location>
</feature>
<dbReference type="GO" id="GO:0016874">
    <property type="term" value="F:ligase activity"/>
    <property type="evidence" value="ECO:0007669"/>
    <property type="project" value="UniProtKB-KW"/>
</dbReference>
<keyword evidence="2" id="KW-0479">Metal-binding</keyword>
<dbReference type="GO" id="GO:0016567">
    <property type="term" value="P:protein ubiquitination"/>
    <property type="evidence" value="ECO:0007669"/>
    <property type="project" value="TreeGrafter"/>
</dbReference>
<dbReference type="InterPro" id="IPR008913">
    <property type="entry name" value="Znf_CHY"/>
</dbReference>
<dbReference type="InterPro" id="IPR037275">
    <property type="entry name" value="Znf_CTCHY_sf"/>
</dbReference>
<dbReference type="PANTHER" id="PTHR21319:SF39">
    <property type="entry name" value="ZINC FINGER PROTEIN"/>
    <property type="match status" value="1"/>
</dbReference>
<dbReference type="Gene3D" id="1.20.120.520">
    <property type="entry name" value="nmb1532 protein domain like"/>
    <property type="match status" value="2"/>
</dbReference>
<evidence type="ECO:0000256" key="5">
    <source>
        <dbReference type="PROSITE-ProRule" id="PRU00601"/>
    </source>
</evidence>
<dbReference type="OMA" id="ICHEDIF"/>
<dbReference type="Gene3D" id="3.30.40.10">
    <property type="entry name" value="Zinc/RING finger domain, C3HC4 (zinc finger)"/>
    <property type="match status" value="1"/>
</dbReference>
<dbReference type="InterPro" id="IPR012312">
    <property type="entry name" value="Hemerythrin-like"/>
</dbReference>
<dbReference type="InterPro" id="IPR039512">
    <property type="entry name" value="RCHY1_zinc-ribbon"/>
</dbReference>
<keyword evidence="4" id="KW-0862">Zinc</keyword>
<protein>
    <recommendedName>
        <fullName evidence="12">CHY-type domain-containing protein</fullName>
    </recommendedName>
</protein>
<name>A0A161ZTE0_DAUCS</name>
<keyword evidence="1" id="KW-0436">Ligase</keyword>
<reference evidence="10" key="2">
    <citation type="submission" date="2022-03" db="EMBL/GenBank/DDBJ databases">
        <title>Draft title - Genomic analysis of global carrot germplasm unveils the trajectory of domestication and the origin of high carotenoid orange carrot.</title>
        <authorList>
            <person name="Iorizzo M."/>
            <person name="Ellison S."/>
            <person name="Senalik D."/>
            <person name="Macko-Podgorni A."/>
            <person name="Grzebelus D."/>
            <person name="Bostan H."/>
            <person name="Rolling W."/>
            <person name="Curaba J."/>
            <person name="Simon P."/>
        </authorList>
    </citation>
    <scope>NUCLEOTIDE SEQUENCE</scope>
    <source>
        <tissue evidence="10">Leaf</tissue>
    </source>
</reference>
<dbReference type="PROSITE" id="PS51270">
    <property type="entry name" value="ZF_CTCHY"/>
    <property type="match status" value="1"/>
</dbReference>
<dbReference type="AlphaFoldDB" id="A0A161ZTE0"/>
<dbReference type="Pfam" id="PF14599">
    <property type="entry name" value="zinc_ribbon_6"/>
    <property type="match status" value="1"/>
</dbReference>
<evidence type="ECO:0008006" key="12">
    <source>
        <dbReference type="Google" id="ProtNLM"/>
    </source>
</evidence>
<dbReference type="EMBL" id="CP093348">
    <property type="protein sequence ID" value="WOH05290.1"/>
    <property type="molecule type" value="Genomic_DNA"/>
</dbReference>
<evidence type="ECO:0000313" key="10">
    <source>
        <dbReference type="EMBL" id="WOH05290.1"/>
    </source>
</evidence>
<gene>
    <name evidence="9" type="ORF">DCAR_021543</name>
    <name evidence="10" type="ORF">DCAR_0624705</name>
</gene>
<dbReference type="GO" id="GO:0008270">
    <property type="term" value="F:zinc ion binding"/>
    <property type="evidence" value="ECO:0007669"/>
    <property type="project" value="UniProtKB-KW"/>
</dbReference>
<dbReference type="SUPFAM" id="SSF161219">
    <property type="entry name" value="CHY zinc finger-like"/>
    <property type="match status" value="1"/>
</dbReference>
<dbReference type="EMBL" id="LNRQ01000006">
    <property type="protein sequence ID" value="KZM91092.1"/>
    <property type="molecule type" value="Genomic_DNA"/>
</dbReference>
<dbReference type="Pfam" id="PF01814">
    <property type="entry name" value="Hemerythrin"/>
    <property type="match status" value="1"/>
</dbReference>
<dbReference type="SUPFAM" id="SSF57850">
    <property type="entry name" value="RING/U-box"/>
    <property type="match status" value="1"/>
</dbReference>
<dbReference type="InterPro" id="IPR013083">
    <property type="entry name" value="Znf_RING/FYVE/PHD"/>
</dbReference>
<reference evidence="9" key="1">
    <citation type="journal article" date="2016" name="Nat. Genet.">
        <title>A high-quality carrot genome assembly provides new insights into carotenoid accumulation and asterid genome evolution.</title>
        <authorList>
            <person name="Iorizzo M."/>
            <person name="Ellison S."/>
            <person name="Senalik D."/>
            <person name="Zeng P."/>
            <person name="Satapoomin P."/>
            <person name="Huang J."/>
            <person name="Bowman M."/>
            <person name="Iovene M."/>
            <person name="Sanseverino W."/>
            <person name="Cavagnaro P."/>
            <person name="Yildiz M."/>
            <person name="Macko-Podgorni A."/>
            <person name="Moranska E."/>
            <person name="Grzebelus E."/>
            <person name="Grzebelus D."/>
            <person name="Ashrafi H."/>
            <person name="Zheng Z."/>
            <person name="Cheng S."/>
            <person name="Spooner D."/>
            <person name="Van Deynze A."/>
            <person name="Simon P."/>
        </authorList>
    </citation>
    <scope>NUCLEOTIDE SEQUENCE [LARGE SCALE GENOMIC DNA]</scope>
    <source>
        <tissue evidence="9">Leaf</tissue>
    </source>
</reference>